<proteinExistence type="predicted"/>
<dbReference type="Pfam" id="PF02012">
    <property type="entry name" value="BNR"/>
    <property type="match status" value="1"/>
</dbReference>
<name>A0A160DXL6_9GAMM</name>
<dbReference type="InterPro" id="IPR015943">
    <property type="entry name" value="WD40/YVTN_repeat-like_dom_sf"/>
</dbReference>
<evidence type="ECO:0000313" key="3">
    <source>
        <dbReference type="Proteomes" id="UP000076830"/>
    </source>
</evidence>
<reference evidence="2 3" key="1">
    <citation type="submission" date="2016-04" db="EMBL/GenBank/DDBJ databases">
        <title>Complete genome sequence of Dokdonella koreensis DS-123T.</title>
        <authorList>
            <person name="Kim J.F."/>
            <person name="Lee H."/>
            <person name="Kwak M.-J."/>
        </authorList>
    </citation>
    <scope>NUCLEOTIDE SEQUENCE [LARGE SCALE GENOMIC DNA]</scope>
    <source>
        <strain evidence="2 3">DS-123</strain>
    </source>
</reference>
<keyword evidence="3" id="KW-1185">Reference proteome</keyword>
<dbReference type="SUPFAM" id="SSF110296">
    <property type="entry name" value="Oligoxyloglucan reducing end-specific cellobiohydrolase"/>
    <property type="match status" value="2"/>
</dbReference>
<protein>
    <submittedName>
        <fullName evidence="2">Glycosyl hydrolase, BNR repeat-containing protein</fullName>
    </submittedName>
</protein>
<feature type="signal peptide" evidence="1">
    <location>
        <begin position="1"/>
        <end position="21"/>
    </location>
</feature>
<dbReference type="InterPro" id="IPR052025">
    <property type="entry name" value="Xyloglucanase_GH74"/>
</dbReference>
<organism evidence="2 3">
    <name type="scientific">Dokdonella koreensis DS-123</name>
    <dbReference type="NCBI Taxonomy" id="1300342"/>
    <lineage>
        <taxon>Bacteria</taxon>
        <taxon>Pseudomonadati</taxon>
        <taxon>Pseudomonadota</taxon>
        <taxon>Gammaproteobacteria</taxon>
        <taxon>Lysobacterales</taxon>
        <taxon>Rhodanobacteraceae</taxon>
        <taxon>Dokdonella</taxon>
    </lineage>
</organism>
<dbReference type="Proteomes" id="UP000076830">
    <property type="component" value="Chromosome"/>
</dbReference>
<dbReference type="SUPFAM" id="SSF50939">
    <property type="entry name" value="Sialidases"/>
    <property type="match status" value="1"/>
</dbReference>
<dbReference type="InterPro" id="IPR002860">
    <property type="entry name" value="BNR_rpt"/>
</dbReference>
<dbReference type="CDD" id="cd15482">
    <property type="entry name" value="Sialidase_non-viral"/>
    <property type="match status" value="2"/>
</dbReference>
<accession>A0A160DXL6</accession>
<sequence length="702" mass="77093">MKVRIIVIAAIASLMTWNANAAPWRRVPVPGGAIEDLAVLADGRLYAGTTDGLYRSDDAGDHWTRAELMPSYKKFHKVHPVDGSGDRLVAYTETLGRYDSLALELSTDGGTTWRVTLSDSLFWGNTGTSAGRFISHPVNRDVILFAEYVRLRRSEDGGQTWRTVDDRSNWSELFAIPDAVGRFVAHSPGVNLQFLESTDGGLTWILHDLTPPLRRHGRAHVVQDALQPERLYFSIFRAYIDGNEVSTSGWVDTRDWSVTLFSDPCDCHRRVVPDPHRPGRLLAPSTTLAPDTAAITGYPIRESLDGGATWQTLSSLERQIDTEFRLVFDPSTPGRSYMPSLGAGVYRSDDGGITWNPHHAGMTGGTILNVSVNPSDPAEFVVARRLLPMLHTKDGGTSFQAVEADFYSELYSAHPQRIARSRADHRLMIGYGTESFYKSQDGGVTWTPLASDYPFDANVPNSITFIGDDSTHLVTFTYAPESRMTYWSSDGGAHWLPVAVPNDTNMAFQDLQTHRETNRVYLAYEYGAVTPYGLPGSGALYLASQGAALPFHPIAVPTDFPDGSSWAPSRPDPNNWRRRLLKESNVLLGANPVRTWETTDDGANWKILGPGPINSYSGAWSIDACDGRTVWEPNSGSISRDNGLTFRSDVDATPTKLGRFENLCLDGKTHAVAVMGEGGLGAGLLIREPEAGDTLLREAFDP</sequence>
<feature type="chain" id="PRO_5007813516" evidence="1">
    <location>
        <begin position="22"/>
        <end position="702"/>
    </location>
</feature>
<dbReference type="InterPro" id="IPR036278">
    <property type="entry name" value="Sialidase_sf"/>
</dbReference>
<dbReference type="PANTHER" id="PTHR43739:SF5">
    <property type="entry name" value="EXO-ALPHA-SIALIDASE"/>
    <property type="match status" value="1"/>
</dbReference>
<dbReference type="PANTHER" id="PTHR43739">
    <property type="entry name" value="XYLOGLUCANASE (EUROFUNG)"/>
    <property type="match status" value="1"/>
</dbReference>
<dbReference type="KEGG" id="dko:I596_3295"/>
<dbReference type="GO" id="GO:0016787">
    <property type="term" value="F:hydrolase activity"/>
    <property type="evidence" value="ECO:0007669"/>
    <property type="project" value="UniProtKB-KW"/>
</dbReference>
<dbReference type="GO" id="GO:0010411">
    <property type="term" value="P:xyloglucan metabolic process"/>
    <property type="evidence" value="ECO:0007669"/>
    <property type="project" value="TreeGrafter"/>
</dbReference>
<gene>
    <name evidence="2" type="ORF">I596_3295</name>
</gene>
<evidence type="ECO:0000313" key="2">
    <source>
        <dbReference type="EMBL" id="ANB19284.1"/>
    </source>
</evidence>
<dbReference type="AlphaFoldDB" id="A0A160DXL6"/>
<keyword evidence="1" id="KW-0732">Signal</keyword>
<dbReference type="EMBL" id="CP015249">
    <property type="protein sequence ID" value="ANB19284.1"/>
    <property type="molecule type" value="Genomic_DNA"/>
</dbReference>
<dbReference type="RefSeq" id="WP_190278924.1">
    <property type="nucleotide sequence ID" value="NZ_CP015249.1"/>
</dbReference>
<dbReference type="STRING" id="1300342.I596_3295"/>
<keyword evidence="2" id="KW-0378">Hydrolase</keyword>
<dbReference type="Gene3D" id="2.130.10.10">
    <property type="entry name" value="YVTN repeat-like/Quinoprotein amine dehydrogenase"/>
    <property type="match status" value="3"/>
</dbReference>
<evidence type="ECO:0000256" key="1">
    <source>
        <dbReference type="SAM" id="SignalP"/>
    </source>
</evidence>